<keyword evidence="7" id="KW-0812">Transmembrane</keyword>
<feature type="region of interest" description="Disordered" evidence="6">
    <location>
        <begin position="334"/>
        <end position="410"/>
    </location>
</feature>
<evidence type="ECO:0000313" key="10">
    <source>
        <dbReference type="Proteomes" id="UP000838412"/>
    </source>
</evidence>
<evidence type="ECO:0000256" key="7">
    <source>
        <dbReference type="SAM" id="Phobius"/>
    </source>
</evidence>
<evidence type="ECO:0000256" key="1">
    <source>
        <dbReference type="ARBA" id="ARBA00004479"/>
    </source>
</evidence>
<keyword evidence="7" id="KW-1133">Transmembrane helix</keyword>
<evidence type="ECO:0000256" key="2">
    <source>
        <dbReference type="ARBA" id="ARBA00023136"/>
    </source>
</evidence>
<feature type="compositionally biased region" description="Polar residues" evidence="6">
    <location>
        <begin position="343"/>
        <end position="368"/>
    </location>
</feature>
<feature type="compositionally biased region" description="Polar residues" evidence="6">
    <location>
        <begin position="395"/>
        <end position="410"/>
    </location>
</feature>
<evidence type="ECO:0000259" key="8">
    <source>
        <dbReference type="PROSITE" id="PS50835"/>
    </source>
</evidence>
<name>A0A8J9Z4F7_BRALA</name>
<evidence type="ECO:0000256" key="4">
    <source>
        <dbReference type="ARBA" id="ARBA00023180"/>
    </source>
</evidence>
<dbReference type="GO" id="GO:0098609">
    <property type="term" value="P:cell-cell adhesion"/>
    <property type="evidence" value="ECO:0007669"/>
    <property type="project" value="TreeGrafter"/>
</dbReference>
<proteinExistence type="predicted"/>
<dbReference type="GO" id="GO:0005911">
    <property type="term" value="C:cell-cell junction"/>
    <property type="evidence" value="ECO:0007669"/>
    <property type="project" value="TreeGrafter"/>
</dbReference>
<dbReference type="InterPro" id="IPR007110">
    <property type="entry name" value="Ig-like_dom"/>
</dbReference>
<dbReference type="PROSITE" id="PS50835">
    <property type="entry name" value="IG_LIKE"/>
    <property type="match status" value="1"/>
</dbReference>
<keyword evidence="4" id="KW-0325">Glycoprotein</keyword>
<dbReference type="InterPro" id="IPR036179">
    <property type="entry name" value="Ig-like_dom_sf"/>
</dbReference>
<accession>A0A8J9Z4F7</accession>
<protein>
    <submittedName>
        <fullName evidence="9">Hypp7940 protein</fullName>
    </submittedName>
</protein>
<dbReference type="AlphaFoldDB" id="A0A8J9Z4F7"/>
<gene>
    <name evidence="9" type="primary">Hypp7940</name>
    <name evidence="9" type="ORF">BLAG_LOCUS9172</name>
</gene>
<dbReference type="PANTHER" id="PTHR11640">
    <property type="entry name" value="NEPHRIN"/>
    <property type="match status" value="1"/>
</dbReference>
<keyword evidence="3" id="KW-1015">Disulfide bond</keyword>
<comment type="subcellular location">
    <subcellularLocation>
        <location evidence="1">Membrane</location>
        <topology evidence="1">Single-pass type I membrane protein</topology>
    </subcellularLocation>
</comment>
<reference evidence="9" key="1">
    <citation type="submission" date="2022-01" db="EMBL/GenBank/DDBJ databases">
        <authorList>
            <person name="Braso-Vives M."/>
        </authorList>
    </citation>
    <scope>NUCLEOTIDE SEQUENCE</scope>
</reference>
<dbReference type="SMART" id="SM00408">
    <property type="entry name" value="IGc2"/>
    <property type="match status" value="1"/>
</dbReference>
<feature type="domain" description="Ig-like" evidence="8">
    <location>
        <begin position="84"/>
        <end position="170"/>
    </location>
</feature>
<dbReference type="Pfam" id="PF13895">
    <property type="entry name" value="Ig_2"/>
    <property type="match status" value="1"/>
</dbReference>
<keyword evidence="5" id="KW-0393">Immunoglobulin domain</keyword>
<evidence type="ECO:0000313" key="9">
    <source>
        <dbReference type="EMBL" id="CAH1247543.1"/>
    </source>
</evidence>
<evidence type="ECO:0000256" key="5">
    <source>
        <dbReference type="ARBA" id="ARBA00023319"/>
    </source>
</evidence>
<dbReference type="EMBL" id="OV696701">
    <property type="protein sequence ID" value="CAH1247543.1"/>
    <property type="molecule type" value="Genomic_DNA"/>
</dbReference>
<feature type="transmembrane region" description="Helical" evidence="7">
    <location>
        <begin position="198"/>
        <end position="222"/>
    </location>
</feature>
<sequence>MQPKVFEDDDVTMTCSTDDLGNPPGNFTGQQFPKTAGTQKSTSLLLQATREHNGEVIVCEFQYRHFNQTRKNTTKAQLTIFYLPETVSIKARDSVTRFNVGDNVTLQCIVGRSNPNSTISWWKDNVILQGETSAIFVRNSVNVRDGGKYKCKATIQALGQSKFKASKEVDVNVTSPGPAHVTPSSKRATKSLLTTVDLVIIGSAAVVVMVIIIVVTVLLCFWKRQDNRTQTPHHQANGSFHLVSSRPRDDVIAFGSHQGDLDVEEPQPPPYSRVDPDRRFPTTQTCPWADGACLLPLTAHHAPSPVHVPTASFPDGTTPQAVIPLVAHHAPSPVHVPTASFPDGTTPQATVSVPSVTQETSPKVTTTADEIEEDSSIPDKPGSLRSQPPPLPTNLDINTMISSCDSDTAS</sequence>
<dbReference type="SUPFAM" id="SSF48726">
    <property type="entry name" value="Immunoglobulin"/>
    <property type="match status" value="1"/>
</dbReference>
<dbReference type="InterPro" id="IPR003598">
    <property type="entry name" value="Ig_sub2"/>
</dbReference>
<dbReference type="Gene3D" id="2.60.40.10">
    <property type="entry name" value="Immunoglobulins"/>
    <property type="match status" value="2"/>
</dbReference>
<evidence type="ECO:0000256" key="6">
    <source>
        <dbReference type="SAM" id="MobiDB-lite"/>
    </source>
</evidence>
<dbReference type="SMART" id="SM00409">
    <property type="entry name" value="IG"/>
    <property type="match status" value="1"/>
</dbReference>
<keyword evidence="2 7" id="KW-0472">Membrane</keyword>
<dbReference type="CDD" id="cd00096">
    <property type="entry name" value="Ig"/>
    <property type="match status" value="1"/>
</dbReference>
<dbReference type="OrthoDB" id="6151406at2759"/>
<feature type="region of interest" description="Disordered" evidence="6">
    <location>
        <begin position="257"/>
        <end position="276"/>
    </location>
</feature>
<dbReference type="GO" id="GO:0050839">
    <property type="term" value="F:cell adhesion molecule binding"/>
    <property type="evidence" value="ECO:0007669"/>
    <property type="project" value="TreeGrafter"/>
</dbReference>
<evidence type="ECO:0000256" key="3">
    <source>
        <dbReference type="ARBA" id="ARBA00023157"/>
    </source>
</evidence>
<organism evidence="9 10">
    <name type="scientific">Branchiostoma lanceolatum</name>
    <name type="common">Common lancelet</name>
    <name type="synonym">Amphioxus lanceolatum</name>
    <dbReference type="NCBI Taxonomy" id="7740"/>
    <lineage>
        <taxon>Eukaryota</taxon>
        <taxon>Metazoa</taxon>
        <taxon>Chordata</taxon>
        <taxon>Cephalochordata</taxon>
        <taxon>Leptocardii</taxon>
        <taxon>Amphioxiformes</taxon>
        <taxon>Branchiostomatidae</taxon>
        <taxon>Branchiostoma</taxon>
    </lineage>
</organism>
<dbReference type="InterPro" id="IPR051275">
    <property type="entry name" value="Cell_adhesion_signaling"/>
</dbReference>
<dbReference type="InterPro" id="IPR003599">
    <property type="entry name" value="Ig_sub"/>
</dbReference>
<dbReference type="Proteomes" id="UP000838412">
    <property type="component" value="Chromosome 16"/>
</dbReference>
<keyword evidence="10" id="KW-1185">Reference proteome</keyword>
<dbReference type="InterPro" id="IPR013783">
    <property type="entry name" value="Ig-like_fold"/>
</dbReference>
<dbReference type="GO" id="GO:0005886">
    <property type="term" value="C:plasma membrane"/>
    <property type="evidence" value="ECO:0007669"/>
    <property type="project" value="TreeGrafter"/>
</dbReference>
<dbReference type="PANTHER" id="PTHR11640:SF164">
    <property type="entry name" value="MAM DOMAIN-CONTAINING GLYCOSYLPHOSPHATIDYLINOSITOL ANCHOR PROTEIN 1"/>
    <property type="match status" value="1"/>
</dbReference>